<comment type="caution">
    <text evidence="2">The sequence shown here is derived from an EMBL/GenBank/DDBJ whole genome shotgun (WGS) entry which is preliminary data.</text>
</comment>
<keyword evidence="3" id="KW-1185">Reference proteome</keyword>
<protein>
    <submittedName>
        <fullName evidence="2">Uncharacterized protein</fullName>
    </submittedName>
</protein>
<evidence type="ECO:0000313" key="3">
    <source>
        <dbReference type="Proteomes" id="UP000324222"/>
    </source>
</evidence>
<name>A0A5B7GSM3_PORTR</name>
<organism evidence="2 3">
    <name type="scientific">Portunus trituberculatus</name>
    <name type="common">Swimming crab</name>
    <name type="synonym">Neptunus trituberculatus</name>
    <dbReference type="NCBI Taxonomy" id="210409"/>
    <lineage>
        <taxon>Eukaryota</taxon>
        <taxon>Metazoa</taxon>
        <taxon>Ecdysozoa</taxon>
        <taxon>Arthropoda</taxon>
        <taxon>Crustacea</taxon>
        <taxon>Multicrustacea</taxon>
        <taxon>Malacostraca</taxon>
        <taxon>Eumalacostraca</taxon>
        <taxon>Eucarida</taxon>
        <taxon>Decapoda</taxon>
        <taxon>Pleocyemata</taxon>
        <taxon>Brachyura</taxon>
        <taxon>Eubrachyura</taxon>
        <taxon>Portunoidea</taxon>
        <taxon>Portunidae</taxon>
        <taxon>Portuninae</taxon>
        <taxon>Portunus</taxon>
    </lineage>
</organism>
<feature type="compositionally biased region" description="Basic and acidic residues" evidence="1">
    <location>
        <begin position="1"/>
        <end position="10"/>
    </location>
</feature>
<reference evidence="2 3" key="1">
    <citation type="submission" date="2019-05" db="EMBL/GenBank/DDBJ databases">
        <title>Another draft genome of Portunus trituberculatus and its Hox gene families provides insights of decapod evolution.</title>
        <authorList>
            <person name="Jeong J.-H."/>
            <person name="Song I."/>
            <person name="Kim S."/>
            <person name="Choi T."/>
            <person name="Kim D."/>
            <person name="Ryu S."/>
            <person name="Kim W."/>
        </authorList>
    </citation>
    <scope>NUCLEOTIDE SEQUENCE [LARGE SCALE GENOMIC DNA]</scope>
    <source>
        <tissue evidence="2">Muscle</tissue>
    </source>
</reference>
<dbReference type="Proteomes" id="UP000324222">
    <property type="component" value="Unassembled WGS sequence"/>
</dbReference>
<proteinExistence type="predicted"/>
<sequence length="88" mass="10170">MRATTREPKTSRIKSRKTSTVEKPEPTTIYYPVMATAITSAITTIRYKHHYHHHHDQPYSHIISSTISIPAPFTDHRCNILLPLPYSK</sequence>
<feature type="region of interest" description="Disordered" evidence="1">
    <location>
        <begin position="1"/>
        <end position="22"/>
    </location>
</feature>
<accession>A0A5B7GSM3</accession>
<evidence type="ECO:0000313" key="2">
    <source>
        <dbReference type="EMBL" id="MPC60187.1"/>
    </source>
</evidence>
<gene>
    <name evidence="2" type="ORF">E2C01_054225</name>
</gene>
<evidence type="ECO:0000256" key="1">
    <source>
        <dbReference type="SAM" id="MobiDB-lite"/>
    </source>
</evidence>
<dbReference type="EMBL" id="VSRR010017270">
    <property type="protein sequence ID" value="MPC60187.1"/>
    <property type="molecule type" value="Genomic_DNA"/>
</dbReference>
<dbReference type="AlphaFoldDB" id="A0A5B7GSM3"/>